<dbReference type="Gene3D" id="1.20.950.20">
    <property type="entry name" value="Transmembrane di-heme cytochromes, Chain C"/>
    <property type="match status" value="1"/>
</dbReference>
<dbReference type="InterPro" id="IPR012675">
    <property type="entry name" value="Beta-grasp_dom_sf"/>
</dbReference>
<evidence type="ECO:0000256" key="16">
    <source>
        <dbReference type="SAM" id="Phobius"/>
    </source>
</evidence>
<dbReference type="GO" id="GO:0009055">
    <property type="term" value="F:electron transfer activity"/>
    <property type="evidence" value="ECO:0007669"/>
    <property type="project" value="InterPro"/>
</dbReference>
<feature type="transmembrane region" description="Helical" evidence="16">
    <location>
        <begin position="31"/>
        <end position="52"/>
    </location>
</feature>
<dbReference type="PROSITE" id="PS51384">
    <property type="entry name" value="FAD_FR"/>
    <property type="match status" value="1"/>
</dbReference>
<evidence type="ECO:0000256" key="15">
    <source>
        <dbReference type="SAM" id="MobiDB-lite"/>
    </source>
</evidence>
<comment type="cofactor">
    <cofactor evidence="1">
        <name>FAD</name>
        <dbReference type="ChEBI" id="CHEBI:57692"/>
    </cofactor>
</comment>
<keyword evidence="3" id="KW-1003">Cell membrane</keyword>
<feature type="domain" description="FAD-binding FR-type" evidence="18">
    <location>
        <begin position="194"/>
        <end position="298"/>
    </location>
</feature>
<keyword evidence="11" id="KW-0408">Iron</keyword>
<dbReference type="RefSeq" id="WP_163314529.1">
    <property type="nucleotide sequence ID" value="NZ_JAAGAA010000001.1"/>
</dbReference>
<dbReference type="PRINTS" id="PR00410">
    <property type="entry name" value="PHEHYDRXLASE"/>
</dbReference>
<evidence type="ECO:0000256" key="14">
    <source>
        <dbReference type="ARBA" id="ARBA00034078"/>
    </source>
</evidence>
<keyword evidence="13 16" id="KW-0472">Membrane</keyword>
<dbReference type="PROSITE" id="PS00197">
    <property type="entry name" value="2FE2S_FER_1"/>
    <property type="match status" value="1"/>
</dbReference>
<dbReference type="InterPro" id="IPR001041">
    <property type="entry name" value="2Fe-2S_ferredoxin-type"/>
</dbReference>
<dbReference type="InterPro" id="IPR006058">
    <property type="entry name" value="2Fe2S_fd_BS"/>
</dbReference>
<keyword evidence="5 16" id="KW-0812">Transmembrane</keyword>
<evidence type="ECO:0000313" key="20">
    <source>
        <dbReference type="Proteomes" id="UP000482578"/>
    </source>
</evidence>
<evidence type="ECO:0000256" key="13">
    <source>
        <dbReference type="ARBA" id="ARBA00023136"/>
    </source>
</evidence>
<dbReference type="SUPFAM" id="SSF81342">
    <property type="entry name" value="Transmembrane di-heme cytochromes"/>
    <property type="match status" value="1"/>
</dbReference>
<evidence type="ECO:0000256" key="12">
    <source>
        <dbReference type="ARBA" id="ARBA00023014"/>
    </source>
</evidence>
<organism evidence="19 20">
    <name type="scientific">Crenobacter caeni</name>
    <dbReference type="NCBI Taxonomy" id="2705474"/>
    <lineage>
        <taxon>Bacteria</taxon>
        <taxon>Pseudomonadati</taxon>
        <taxon>Pseudomonadota</taxon>
        <taxon>Betaproteobacteria</taxon>
        <taxon>Neisseriales</taxon>
        <taxon>Neisseriaceae</taxon>
        <taxon>Crenobacter</taxon>
    </lineage>
</organism>
<dbReference type="PANTHER" id="PTHR47354">
    <property type="entry name" value="NADH OXIDOREDUCTASE HCR"/>
    <property type="match status" value="1"/>
</dbReference>
<dbReference type="Pfam" id="PF00970">
    <property type="entry name" value="FAD_binding_6"/>
    <property type="match status" value="1"/>
</dbReference>
<dbReference type="GO" id="GO:0016491">
    <property type="term" value="F:oxidoreductase activity"/>
    <property type="evidence" value="ECO:0007669"/>
    <property type="project" value="UniProtKB-KW"/>
</dbReference>
<dbReference type="CDD" id="cd06214">
    <property type="entry name" value="PA_degradation_oxidoreductase_like"/>
    <property type="match status" value="1"/>
</dbReference>
<feature type="region of interest" description="Disordered" evidence="15">
    <location>
        <begin position="170"/>
        <end position="192"/>
    </location>
</feature>
<keyword evidence="8" id="KW-0274">FAD</keyword>
<evidence type="ECO:0000256" key="3">
    <source>
        <dbReference type="ARBA" id="ARBA00022475"/>
    </source>
</evidence>
<dbReference type="Gene3D" id="3.10.20.30">
    <property type="match status" value="1"/>
</dbReference>
<keyword evidence="9 16" id="KW-1133">Transmembrane helix</keyword>
<evidence type="ECO:0000259" key="17">
    <source>
        <dbReference type="PROSITE" id="PS51085"/>
    </source>
</evidence>
<evidence type="ECO:0000256" key="4">
    <source>
        <dbReference type="ARBA" id="ARBA00022630"/>
    </source>
</evidence>
<evidence type="ECO:0000259" key="18">
    <source>
        <dbReference type="PROSITE" id="PS51384"/>
    </source>
</evidence>
<accession>A0A6B2KLZ3</accession>
<evidence type="ECO:0000256" key="5">
    <source>
        <dbReference type="ARBA" id="ARBA00022692"/>
    </source>
</evidence>
<dbReference type="GO" id="GO:0051537">
    <property type="term" value="F:2 iron, 2 sulfur cluster binding"/>
    <property type="evidence" value="ECO:0007669"/>
    <property type="project" value="UniProtKB-KW"/>
</dbReference>
<dbReference type="Pfam" id="PF00111">
    <property type="entry name" value="Fer2"/>
    <property type="match status" value="1"/>
</dbReference>
<dbReference type="InterPro" id="IPR001709">
    <property type="entry name" value="Flavoprot_Pyr_Nucl_cyt_Rdtase"/>
</dbReference>
<sequence>MKPFSRFRLYHWLLAIAFGAAYLTGDDAELAHVWLGYGLIALLAVRLVLAIARSRGFPALLPPAAQWKKPGNALAGKLLTVGLVLGFVSTLTIGVTMIDNRAALSEGLSTVIPAAQADDDGDYDEGGGGLLKDADEVHEWLANVTLTLVGLHLGWLLLYRRRQAWAMLGGSPTPPAGPAPQPPAGPSDGGVANSGTLALRVADVRRESADAVSILFDVPAALRERFAYRAGQFLTLAAPMAEGKQWRCYSFSSAPGALQPRVTVKRVAGGRVSNWLNSELKAGDSLEVLPPAGNFVADGYADDRLLIAAGSGITPVLSLLQDALSHGDARVHLVYANRDAASVIFAAELERLRAQHPERLSVHHHFDAVSGVLDAASLATLLQGWTHAQAFVCGPVPFMQAAEAALANLGVDAARVHVERFGQVRAPAGAGRAATLQVALGGQTQSVEARPGEVLLASMERAGLTPPSACRAGACGACKCKVTEGRVKLRENQVLTDADLAEGWTLACQAEPETERVELRF</sequence>
<keyword evidence="4" id="KW-0285">Flavoprotein</keyword>
<comment type="cofactor">
    <cofactor evidence="14">
        <name>[2Fe-2S] cluster</name>
        <dbReference type="ChEBI" id="CHEBI:190135"/>
    </cofactor>
</comment>
<evidence type="ECO:0000256" key="10">
    <source>
        <dbReference type="ARBA" id="ARBA00023002"/>
    </source>
</evidence>
<dbReference type="Proteomes" id="UP000482578">
    <property type="component" value="Unassembled WGS sequence"/>
</dbReference>
<dbReference type="EMBL" id="JAAGAA010000001">
    <property type="protein sequence ID" value="NDV11214.1"/>
    <property type="molecule type" value="Genomic_DNA"/>
</dbReference>
<evidence type="ECO:0000256" key="6">
    <source>
        <dbReference type="ARBA" id="ARBA00022714"/>
    </source>
</evidence>
<dbReference type="AlphaFoldDB" id="A0A6B2KLZ3"/>
<protein>
    <submittedName>
        <fullName evidence="19">2Fe-2S iron-sulfur cluster binding domain-containing protein</fullName>
    </submittedName>
</protein>
<dbReference type="InterPro" id="IPR039261">
    <property type="entry name" value="FNR_nucleotide-bd"/>
</dbReference>
<keyword evidence="7" id="KW-0479">Metal-binding</keyword>
<dbReference type="PRINTS" id="PR00371">
    <property type="entry name" value="FPNCR"/>
</dbReference>
<dbReference type="InterPro" id="IPR008333">
    <property type="entry name" value="Cbr1-like_FAD-bd_dom"/>
</dbReference>
<name>A0A6B2KLZ3_9NEIS</name>
<dbReference type="CDD" id="cd00207">
    <property type="entry name" value="fer2"/>
    <property type="match status" value="1"/>
</dbReference>
<keyword evidence="6" id="KW-0001">2Fe-2S</keyword>
<proteinExistence type="predicted"/>
<evidence type="ECO:0000313" key="19">
    <source>
        <dbReference type="EMBL" id="NDV11214.1"/>
    </source>
</evidence>
<dbReference type="Gene3D" id="2.40.30.10">
    <property type="entry name" value="Translation factors"/>
    <property type="match status" value="1"/>
</dbReference>
<dbReference type="GO" id="GO:0050660">
    <property type="term" value="F:flavin adenine dinucleotide binding"/>
    <property type="evidence" value="ECO:0007669"/>
    <property type="project" value="TreeGrafter"/>
</dbReference>
<dbReference type="SUPFAM" id="SSF54292">
    <property type="entry name" value="2Fe-2S ferredoxin-like"/>
    <property type="match status" value="1"/>
</dbReference>
<dbReference type="PANTHER" id="PTHR47354:SF8">
    <property type="entry name" value="1,2-PHENYLACETYL-COA EPOXIDASE, SUBUNIT E"/>
    <property type="match status" value="1"/>
</dbReference>
<feature type="compositionally biased region" description="Pro residues" evidence="15">
    <location>
        <begin position="172"/>
        <end position="185"/>
    </location>
</feature>
<dbReference type="InterPro" id="IPR001433">
    <property type="entry name" value="OxRdtase_FAD/NAD-bd"/>
</dbReference>
<reference evidence="19 20" key="1">
    <citation type="submission" date="2020-02" db="EMBL/GenBank/DDBJ databases">
        <authorList>
            <person name="Yang Z."/>
        </authorList>
    </citation>
    <scope>NUCLEOTIDE SEQUENCE [LARGE SCALE GENOMIC DNA]</scope>
    <source>
        <strain evidence="19 20">HX-7-9</strain>
    </source>
</reference>
<keyword evidence="20" id="KW-1185">Reference proteome</keyword>
<dbReference type="PROSITE" id="PS51085">
    <property type="entry name" value="2FE2S_FER_2"/>
    <property type="match status" value="1"/>
</dbReference>
<comment type="caution">
    <text evidence="19">The sequence shown here is derived from an EMBL/GenBank/DDBJ whole genome shotgun (WGS) entry which is preliminary data.</text>
</comment>
<evidence type="ECO:0000256" key="1">
    <source>
        <dbReference type="ARBA" id="ARBA00001974"/>
    </source>
</evidence>
<dbReference type="SUPFAM" id="SSF52343">
    <property type="entry name" value="Ferredoxin reductase-like, C-terminal NADP-linked domain"/>
    <property type="match status" value="1"/>
</dbReference>
<evidence type="ECO:0000256" key="8">
    <source>
        <dbReference type="ARBA" id="ARBA00022827"/>
    </source>
</evidence>
<evidence type="ECO:0000256" key="11">
    <source>
        <dbReference type="ARBA" id="ARBA00023004"/>
    </source>
</evidence>
<dbReference type="SUPFAM" id="SSF63380">
    <property type="entry name" value="Riboflavin synthase domain-like"/>
    <property type="match status" value="1"/>
</dbReference>
<dbReference type="Pfam" id="PF01292">
    <property type="entry name" value="Ni_hydr_CYTB"/>
    <property type="match status" value="1"/>
</dbReference>
<dbReference type="InterPro" id="IPR050415">
    <property type="entry name" value="MRET"/>
</dbReference>
<dbReference type="GO" id="GO:0022904">
    <property type="term" value="P:respiratory electron transport chain"/>
    <property type="evidence" value="ECO:0007669"/>
    <property type="project" value="InterPro"/>
</dbReference>
<evidence type="ECO:0000256" key="7">
    <source>
        <dbReference type="ARBA" id="ARBA00022723"/>
    </source>
</evidence>
<feature type="domain" description="2Fe-2S ferredoxin-type" evidence="17">
    <location>
        <begin position="434"/>
        <end position="521"/>
    </location>
</feature>
<dbReference type="InterPro" id="IPR036010">
    <property type="entry name" value="2Fe-2S_ferredoxin-like_sf"/>
</dbReference>
<evidence type="ECO:0000256" key="9">
    <source>
        <dbReference type="ARBA" id="ARBA00022989"/>
    </source>
</evidence>
<feature type="transmembrane region" description="Helical" evidence="16">
    <location>
        <begin position="140"/>
        <end position="159"/>
    </location>
</feature>
<feature type="transmembrane region" description="Helical" evidence="16">
    <location>
        <begin position="73"/>
        <end position="98"/>
    </location>
</feature>
<dbReference type="InterPro" id="IPR011577">
    <property type="entry name" value="Cyt_b561_bac/Ni-Hgenase"/>
</dbReference>
<dbReference type="InterPro" id="IPR017938">
    <property type="entry name" value="Riboflavin_synthase-like_b-brl"/>
</dbReference>
<dbReference type="InterPro" id="IPR016174">
    <property type="entry name" value="Di-haem_cyt_TM"/>
</dbReference>
<comment type="subcellular location">
    <subcellularLocation>
        <location evidence="2">Cell membrane</location>
        <topology evidence="2">Multi-pass membrane protein</topology>
    </subcellularLocation>
</comment>
<dbReference type="GO" id="GO:0005886">
    <property type="term" value="C:plasma membrane"/>
    <property type="evidence" value="ECO:0007669"/>
    <property type="project" value="UniProtKB-SubCell"/>
</dbReference>
<gene>
    <name evidence="19" type="ORF">GZH52_00135</name>
</gene>
<dbReference type="Pfam" id="PF00175">
    <property type="entry name" value="NAD_binding_1"/>
    <property type="match status" value="1"/>
</dbReference>
<dbReference type="InterPro" id="IPR017927">
    <property type="entry name" value="FAD-bd_FR_type"/>
</dbReference>
<keyword evidence="10" id="KW-0560">Oxidoreductase</keyword>
<dbReference type="Gene3D" id="3.40.50.80">
    <property type="entry name" value="Nucleotide-binding domain of ferredoxin-NADP reductase (FNR) module"/>
    <property type="match status" value="1"/>
</dbReference>
<keyword evidence="12" id="KW-0411">Iron-sulfur</keyword>
<dbReference type="GO" id="GO:0046872">
    <property type="term" value="F:metal ion binding"/>
    <property type="evidence" value="ECO:0007669"/>
    <property type="project" value="UniProtKB-KW"/>
</dbReference>
<evidence type="ECO:0000256" key="2">
    <source>
        <dbReference type="ARBA" id="ARBA00004651"/>
    </source>
</evidence>
<feature type="transmembrane region" description="Helical" evidence="16">
    <location>
        <begin position="7"/>
        <end position="25"/>
    </location>
</feature>